<evidence type="ECO:0000256" key="2">
    <source>
        <dbReference type="ARBA" id="ARBA00022737"/>
    </source>
</evidence>
<feature type="region of interest" description="Disordered" evidence="3">
    <location>
        <begin position="285"/>
        <end position="304"/>
    </location>
</feature>
<dbReference type="SMART" id="SM00364">
    <property type="entry name" value="LRR_BAC"/>
    <property type="match status" value="2"/>
</dbReference>
<protein>
    <submittedName>
        <fullName evidence="4">Uncharacterized protein</fullName>
    </submittedName>
</protein>
<evidence type="ECO:0000313" key="5">
    <source>
        <dbReference type="Proteomes" id="UP000013827"/>
    </source>
</evidence>
<reference evidence="5" key="1">
    <citation type="journal article" date="2013" name="Nature">
        <title>Pan genome of the phytoplankton Emiliania underpins its global distribution.</title>
        <authorList>
            <person name="Read B.A."/>
            <person name="Kegel J."/>
            <person name="Klute M.J."/>
            <person name="Kuo A."/>
            <person name="Lefebvre S.C."/>
            <person name="Maumus F."/>
            <person name="Mayer C."/>
            <person name="Miller J."/>
            <person name="Monier A."/>
            <person name="Salamov A."/>
            <person name="Young J."/>
            <person name="Aguilar M."/>
            <person name="Claverie J.M."/>
            <person name="Frickenhaus S."/>
            <person name="Gonzalez K."/>
            <person name="Herman E.K."/>
            <person name="Lin Y.C."/>
            <person name="Napier J."/>
            <person name="Ogata H."/>
            <person name="Sarno A.F."/>
            <person name="Shmutz J."/>
            <person name="Schroeder D."/>
            <person name="de Vargas C."/>
            <person name="Verret F."/>
            <person name="von Dassow P."/>
            <person name="Valentin K."/>
            <person name="Van de Peer Y."/>
            <person name="Wheeler G."/>
            <person name="Dacks J.B."/>
            <person name="Delwiche C.F."/>
            <person name="Dyhrman S.T."/>
            <person name="Glockner G."/>
            <person name="John U."/>
            <person name="Richards T."/>
            <person name="Worden A.Z."/>
            <person name="Zhang X."/>
            <person name="Grigoriev I.V."/>
            <person name="Allen A.E."/>
            <person name="Bidle K."/>
            <person name="Borodovsky M."/>
            <person name="Bowler C."/>
            <person name="Brownlee C."/>
            <person name="Cock J.M."/>
            <person name="Elias M."/>
            <person name="Gladyshev V.N."/>
            <person name="Groth M."/>
            <person name="Guda C."/>
            <person name="Hadaegh A."/>
            <person name="Iglesias-Rodriguez M.D."/>
            <person name="Jenkins J."/>
            <person name="Jones B.M."/>
            <person name="Lawson T."/>
            <person name="Leese F."/>
            <person name="Lindquist E."/>
            <person name="Lobanov A."/>
            <person name="Lomsadze A."/>
            <person name="Malik S.B."/>
            <person name="Marsh M.E."/>
            <person name="Mackinder L."/>
            <person name="Mock T."/>
            <person name="Mueller-Roeber B."/>
            <person name="Pagarete A."/>
            <person name="Parker M."/>
            <person name="Probert I."/>
            <person name="Quesneville H."/>
            <person name="Raines C."/>
            <person name="Rensing S.A."/>
            <person name="Riano-Pachon D.M."/>
            <person name="Richier S."/>
            <person name="Rokitta S."/>
            <person name="Shiraiwa Y."/>
            <person name="Soanes D.M."/>
            <person name="van der Giezen M."/>
            <person name="Wahlund T.M."/>
            <person name="Williams B."/>
            <person name="Wilson W."/>
            <person name="Wolfe G."/>
            <person name="Wurch L.L."/>
        </authorList>
    </citation>
    <scope>NUCLEOTIDE SEQUENCE</scope>
</reference>
<dbReference type="eggNOG" id="KOG0617">
    <property type="taxonomic scope" value="Eukaryota"/>
</dbReference>
<dbReference type="EnsemblProtists" id="EOD04220">
    <property type="protein sequence ID" value="EOD04220"/>
    <property type="gene ID" value="EMIHUDRAFT_466244"/>
</dbReference>
<keyword evidence="1" id="KW-0433">Leucine-rich repeat</keyword>
<dbReference type="AlphaFoldDB" id="A0A0D3HYY5"/>
<keyword evidence="5" id="KW-1185">Reference proteome</keyword>
<dbReference type="GO" id="GO:0005737">
    <property type="term" value="C:cytoplasm"/>
    <property type="evidence" value="ECO:0007669"/>
    <property type="project" value="TreeGrafter"/>
</dbReference>
<dbReference type="PROSITE" id="PS51450">
    <property type="entry name" value="LRR"/>
    <property type="match status" value="1"/>
</dbReference>
<dbReference type="SMART" id="SM00369">
    <property type="entry name" value="LRR_TYP"/>
    <property type="match status" value="4"/>
</dbReference>
<dbReference type="RefSeq" id="XP_005756649.1">
    <property type="nucleotide sequence ID" value="XM_005756592.1"/>
</dbReference>
<dbReference type="InterPro" id="IPR032675">
    <property type="entry name" value="LRR_dom_sf"/>
</dbReference>
<dbReference type="InterPro" id="IPR003591">
    <property type="entry name" value="Leu-rich_rpt_typical-subtyp"/>
</dbReference>
<dbReference type="InterPro" id="IPR001611">
    <property type="entry name" value="Leu-rich_rpt"/>
</dbReference>
<dbReference type="KEGG" id="ehx:EMIHUDRAFT_466244"/>
<dbReference type="PANTHER" id="PTHR48051">
    <property type="match status" value="1"/>
</dbReference>
<evidence type="ECO:0000256" key="1">
    <source>
        <dbReference type="ARBA" id="ARBA00022614"/>
    </source>
</evidence>
<name>A0A0D3HYY5_EMIH1</name>
<dbReference type="PANTHER" id="PTHR48051:SF1">
    <property type="entry name" value="RAS SUPPRESSOR PROTEIN 1"/>
    <property type="match status" value="1"/>
</dbReference>
<evidence type="ECO:0000256" key="3">
    <source>
        <dbReference type="SAM" id="MobiDB-lite"/>
    </source>
</evidence>
<dbReference type="GeneID" id="17250375"/>
<dbReference type="HOGENOM" id="CLU_414166_0_0_1"/>
<feature type="compositionally biased region" description="Low complexity" evidence="3">
    <location>
        <begin position="635"/>
        <end position="646"/>
    </location>
</feature>
<dbReference type="Proteomes" id="UP000013827">
    <property type="component" value="Unassembled WGS sequence"/>
</dbReference>
<sequence length="663" mass="71010">MPDNTMVRAVRPDGVRVSGMEVQRDGSASTNLKWELVECADGPTAARVPLRQTGLLECAEGAAALADGTPLELRSERNRFGVGGYSMAVHLAATGARCGYVGNDDFHAVRAGEARAALADGKWAVDALAAKKWTIAIEDDWTLRGALVEVKLWTEQKLWIRSLTDRQFLRYPNPYLFNEDGSPTVDISTAKGRLSMSSNRDGCFDRRPAFEIFWCAFSAAALVSFARCPGREAGTLLMREEGPPCCRRTELNPIRDGWPRTGRQRGELSSACAYGDVAAFLRDPKGHAESSDESEEEGEAERQTARVFKASQKLASAVNEQEEVHRKKVQAAEALQAALAEAPEPVWGEVKAVLSETRRELSLRGKEPLPGVSTVDPALWNCVCLQELRLEMAAGALTSLPPRLGQLSHLTTLIVSNNALTALPDVFASLPRLRNLEAAKNELRELPASLSSLSQLQVVDVSHNQISSAAPLAPLVGLVAVQLGDNALESLPEWRYEEMEHLSTLAAPANRISRLPPGIGSLPMLAALDLSGNQVRQVPIELGSLSPKKLQTVRLAGNPLADPRIRRFVETDAPTLVKDLLNHVAKNGHKEEAAAAAGGKKGKKGKGKAAAPPPSDDDDDEPEGSVADLLAALNASSGSESEGEAPAPAPAPAPSGGKKKKKK</sequence>
<proteinExistence type="predicted"/>
<feature type="region of interest" description="Disordered" evidence="3">
    <location>
        <begin position="591"/>
        <end position="663"/>
    </location>
</feature>
<dbReference type="PaxDb" id="2903-EOD04220"/>
<reference evidence="4" key="2">
    <citation type="submission" date="2024-10" db="UniProtKB">
        <authorList>
            <consortium name="EnsemblProtists"/>
        </authorList>
    </citation>
    <scope>IDENTIFICATION</scope>
</reference>
<dbReference type="SUPFAM" id="SSF52058">
    <property type="entry name" value="L domain-like"/>
    <property type="match status" value="1"/>
</dbReference>
<accession>A0A0D3HYY5</accession>
<evidence type="ECO:0000313" key="4">
    <source>
        <dbReference type="EnsemblProtists" id="EOD04220"/>
    </source>
</evidence>
<dbReference type="Pfam" id="PF13855">
    <property type="entry name" value="LRR_8"/>
    <property type="match status" value="1"/>
</dbReference>
<dbReference type="InterPro" id="IPR050216">
    <property type="entry name" value="LRR_domain-containing"/>
</dbReference>
<dbReference type="STRING" id="2903.R1CPI7"/>
<organism evidence="4 5">
    <name type="scientific">Emiliania huxleyi (strain CCMP1516)</name>
    <dbReference type="NCBI Taxonomy" id="280463"/>
    <lineage>
        <taxon>Eukaryota</taxon>
        <taxon>Haptista</taxon>
        <taxon>Haptophyta</taxon>
        <taxon>Prymnesiophyceae</taxon>
        <taxon>Isochrysidales</taxon>
        <taxon>Noelaerhabdaceae</taxon>
        <taxon>Emiliania</taxon>
    </lineage>
</organism>
<keyword evidence="2" id="KW-0677">Repeat</keyword>
<dbReference type="Gene3D" id="3.80.10.10">
    <property type="entry name" value="Ribonuclease Inhibitor"/>
    <property type="match status" value="2"/>
</dbReference>